<dbReference type="Proteomes" id="UP000594454">
    <property type="component" value="Chromosome 2"/>
</dbReference>
<proteinExistence type="predicted"/>
<evidence type="ECO:0000313" key="4">
    <source>
        <dbReference type="EMBL" id="CAD7083102.1"/>
    </source>
</evidence>
<dbReference type="InterPro" id="IPR000859">
    <property type="entry name" value="CUB_dom"/>
</dbReference>
<protein>
    <recommendedName>
        <fullName evidence="3">CUB domain-containing protein</fullName>
    </recommendedName>
</protein>
<evidence type="ECO:0000256" key="2">
    <source>
        <dbReference type="PROSITE-ProRule" id="PRU00059"/>
    </source>
</evidence>
<organism evidence="4 5">
    <name type="scientific">Hermetia illucens</name>
    <name type="common">Black soldier fly</name>
    <dbReference type="NCBI Taxonomy" id="343691"/>
    <lineage>
        <taxon>Eukaryota</taxon>
        <taxon>Metazoa</taxon>
        <taxon>Ecdysozoa</taxon>
        <taxon>Arthropoda</taxon>
        <taxon>Hexapoda</taxon>
        <taxon>Insecta</taxon>
        <taxon>Pterygota</taxon>
        <taxon>Neoptera</taxon>
        <taxon>Endopterygota</taxon>
        <taxon>Diptera</taxon>
        <taxon>Brachycera</taxon>
        <taxon>Stratiomyomorpha</taxon>
        <taxon>Stratiomyidae</taxon>
        <taxon>Hermetiinae</taxon>
        <taxon>Hermetia</taxon>
    </lineage>
</organism>
<dbReference type="Gene3D" id="2.60.120.290">
    <property type="entry name" value="Spermadhesin, CUB domain"/>
    <property type="match status" value="1"/>
</dbReference>
<dbReference type="GO" id="GO:0005886">
    <property type="term" value="C:plasma membrane"/>
    <property type="evidence" value="ECO:0007669"/>
    <property type="project" value="TreeGrafter"/>
</dbReference>
<reference evidence="4 5" key="1">
    <citation type="submission" date="2020-11" db="EMBL/GenBank/DDBJ databases">
        <authorList>
            <person name="Wallbank WR R."/>
            <person name="Pardo Diaz C."/>
            <person name="Kozak K."/>
            <person name="Martin S."/>
            <person name="Jiggins C."/>
            <person name="Moest M."/>
            <person name="Warren A I."/>
            <person name="Generalovic N T."/>
            <person name="Byers J.R.P. K."/>
            <person name="Montejo-Kovacevich G."/>
            <person name="Yen C E."/>
        </authorList>
    </citation>
    <scope>NUCLEOTIDE SEQUENCE [LARGE SCALE GENOMIC DNA]</scope>
</reference>
<dbReference type="SUPFAM" id="SSF49854">
    <property type="entry name" value="Spermadhesin, CUB domain"/>
    <property type="match status" value="1"/>
</dbReference>
<dbReference type="FunFam" id="2.60.120.290:FF:000065">
    <property type="entry name" value="Uncharacterized protein, isoform E"/>
    <property type="match status" value="1"/>
</dbReference>
<dbReference type="AlphaFoldDB" id="A0A7R8ULL8"/>
<dbReference type="Pfam" id="PF00431">
    <property type="entry name" value="CUB"/>
    <property type="match status" value="1"/>
</dbReference>
<dbReference type="OrthoDB" id="10037824at2759"/>
<comment type="caution">
    <text evidence="2">Lacks conserved residue(s) required for the propagation of feature annotation.</text>
</comment>
<dbReference type="PANTHER" id="PTHR47537">
    <property type="entry name" value="CUBILIN"/>
    <property type="match status" value="1"/>
</dbReference>
<keyword evidence="1" id="KW-1015">Disulfide bond</keyword>
<sequence>MAKLFQLILSSMCNRTYYGDIGRTYSIKVPTPQWNRLPFLCHLTFTASGHDQGDIVQPCLMQMKLTTTFHNVSLCGASTNSREDRIATVDESMQYVHLTTCKFQEVNLIIFDGFTVGRFDEGLVDSDIDGIESNFSPSGELPGCPEGFMQLSELGRPFTGGSWCGKATGPQLYFSETSTVTASVKVFHAPSHQEENPFEFRIRYKFISQTDAVVRYGAHEELLELGRVTPGTYCTRQFDECYRKKCRLQSPNYPGMYPRNVTCYWTIRQKTVPTCKHAMISVSQENQHKALVKRSIASLNKTSRSIRAWADCTGERDHLIFYDGSSTNDPVLAKYCGGDWLPRVVSR</sequence>
<name>A0A7R8ULL8_HERIL</name>
<dbReference type="PROSITE" id="PS01180">
    <property type="entry name" value="CUB"/>
    <property type="match status" value="1"/>
</dbReference>
<dbReference type="PANTHER" id="PTHR47537:SF8">
    <property type="entry name" value="CUB DOMAIN-CONTAINING PROTEIN"/>
    <property type="match status" value="1"/>
</dbReference>
<accession>A0A7R8ULL8</accession>
<evidence type="ECO:0000256" key="1">
    <source>
        <dbReference type="ARBA" id="ARBA00023157"/>
    </source>
</evidence>
<dbReference type="InterPro" id="IPR053207">
    <property type="entry name" value="Non-NMDA_GluR_Accessory"/>
</dbReference>
<dbReference type="InterPro" id="IPR035914">
    <property type="entry name" value="Sperma_CUB_dom_sf"/>
</dbReference>
<evidence type="ECO:0000259" key="3">
    <source>
        <dbReference type="PROSITE" id="PS01180"/>
    </source>
</evidence>
<dbReference type="InParanoid" id="A0A7R8ULL8"/>
<dbReference type="EMBL" id="LR899010">
    <property type="protein sequence ID" value="CAD7083102.1"/>
    <property type="molecule type" value="Genomic_DNA"/>
</dbReference>
<dbReference type="CDD" id="cd00041">
    <property type="entry name" value="CUB"/>
    <property type="match status" value="1"/>
</dbReference>
<gene>
    <name evidence="4" type="ORF">HERILL_LOCUS6086</name>
</gene>
<evidence type="ECO:0000313" key="5">
    <source>
        <dbReference type="Proteomes" id="UP000594454"/>
    </source>
</evidence>
<keyword evidence="5" id="KW-1185">Reference proteome</keyword>
<feature type="domain" description="CUB" evidence="3">
    <location>
        <begin position="234"/>
        <end position="347"/>
    </location>
</feature>